<name>A0A5C6RIR3_9BACT</name>
<proteinExistence type="predicted"/>
<dbReference type="Proteomes" id="UP000321580">
    <property type="component" value="Unassembled WGS sequence"/>
</dbReference>
<gene>
    <name evidence="1" type="ORF">FRY97_16925</name>
</gene>
<evidence type="ECO:0000313" key="2">
    <source>
        <dbReference type="Proteomes" id="UP000321580"/>
    </source>
</evidence>
<dbReference type="AlphaFoldDB" id="A0A5C6RIR3"/>
<evidence type="ECO:0000313" key="1">
    <source>
        <dbReference type="EMBL" id="TXB61859.1"/>
    </source>
</evidence>
<sequence>MEIELHNLKRKVRQYEEVLQNTLNYREQWQSETRGQIKDTLQHMIDATGLPARIELHQDIENLEAVVLTLGQAKSGMFQRVSEDIQRHLIKHNGSLVYQQLFNGKIIVLLNYPFIENYGKPSPPKTIAIYRPEELREPYFVRHMEEFVQEVANWEDYDDDEPNKRIGFQLNFGANGGETPE</sequence>
<comment type="caution">
    <text evidence="1">The sequence shown here is derived from an EMBL/GenBank/DDBJ whole genome shotgun (WGS) entry which is preliminary data.</text>
</comment>
<dbReference type="OrthoDB" id="1492038at2"/>
<protein>
    <submittedName>
        <fullName evidence="1">Uncharacterized protein</fullName>
    </submittedName>
</protein>
<keyword evidence="2" id="KW-1185">Reference proteome</keyword>
<reference evidence="1 2" key="1">
    <citation type="submission" date="2019-08" db="EMBL/GenBank/DDBJ databases">
        <title>Genome of Phaeodactylibacter luteus.</title>
        <authorList>
            <person name="Bowman J.P."/>
        </authorList>
    </citation>
    <scope>NUCLEOTIDE SEQUENCE [LARGE SCALE GENOMIC DNA]</scope>
    <source>
        <strain evidence="1 2">KCTC 42180</strain>
    </source>
</reference>
<accession>A0A5C6RIR3</accession>
<dbReference type="EMBL" id="VOOR01000043">
    <property type="protein sequence ID" value="TXB61859.1"/>
    <property type="molecule type" value="Genomic_DNA"/>
</dbReference>
<organism evidence="1 2">
    <name type="scientific">Phaeodactylibacter luteus</name>
    <dbReference type="NCBI Taxonomy" id="1564516"/>
    <lineage>
        <taxon>Bacteria</taxon>
        <taxon>Pseudomonadati</taxon>
        <taxon>Bacteroidota</taxon>
        <taxon>Saprospiria</taxon>
        <taxon>Saprospirales</taxon>
        <taxon>Haliscomenobacteraceae</taxon>
        <taxon>Phaeodactylibacter</taxon>
    </lineage>
</organism>
<dbReference type="RefSeq" id="WP_147168755.1">
    <property type="nucleotide sequence ID" value="NZ_VOOR01000043.1"/>
</dbReference>